<reference evidence="3 4" key="1">
    <citation type="submission" date="2015-02" db="EMBL/GenBank/DDBJ databases">
        <title>Draft genome sequences of ten Microbacterium spp. with emphasis on heavy metal contaminated environments.</title>
        <authorList>
            <person name="Corretto E."/>
        </authorList>
    </citation>
    <scope>NUCLEOTIDE SEQUENCE [LARGE SCALE GENOMIC DNA]</scope>
    <source>
        <strain evidence="3 4">DSM 18659</strain>
    </source>
</reference>
<dbReference type="SUPFAM" id="SSF53474">
    <property type="entry name" value="alpha/beta-Hydrolases"/>
    <property type="match status" value="1"/>
</dbReference>
<dbReference type="EMBL" id="JYIY01000068">
    <property type="protein sequence ID" value="KJL37192.1"/>
    <property type="molecule type" value="Genomic_DNA"/>
</dbReference>
<dbReference type="OrthoDB" id="4790882at2"/>
<feature type="region of interest" description="Disordered" evidence="1">
    <location>
        <begin position="429"/>
        <end position="463"/>
    </location>
</feature>
<dbReference type="AlphaFoldDB" id="A0A0F0LV70"/>
<evidence type="ECO:0000313" key="4">
    <source>
        <dbReference type="Proteomes" id="UP000033451"/>
    </source>
</evidence>
<dbReference type="PATRIC" id="fig|400772.4.peg.1104"/>
<dbReference type="STRING" id="400772.RR49_01080"/>
<dbReference type="RefSeq" id="WP_045247043.1">
    <property type="nucleotide sequence ID" value="NZ_JYIY01000068.1"/>
</dbReference>
<proteinExistence type="predicted"/>
<evidence type="ECO:0000313" key="2">
    <source>
        <dbReference type="EMBL" id="HAN24829.1"/>
    </source>
</evidence>
<evidence type="ECO:0000256" key="1">
    <source>
        <dbReference type="SAM" id="MobiDB-lite"/>
    </source>
</evidence>
<evidence type="ECO:0000313" key="3">
    <source>
        <dbReference type="EMBL" id="KJL37192.1"/>
    </source>
</evidence>
<dbReference type="EMBL" id="DMNG01000163">
    <property type="protein sequence ID" value="HAN24829.1"/>
    <property type="molecule type" value="Genomic_DNA"/>
</dbReference>
<name>A0A0F0LV70_9MICO</name>
<comment type="caution">
    <text evidence="3">The sequence shown here is derived from an EMBL/GenBank/DDBJ whole genome shotgun (WGS) entry which is preliminary data.</text>
</comment>
<dbReference type="Proteomes" id="UP000033451">
    <property type="component" value="Unassembled WGS sequence"/>
</dbReference>
<keyword evidence="4" id="KW-1185">Reference proteome</keyword>
<sequence length="463" mass="46550">MSDVDIRSGGTVAVDTATLRAAAERVRALAPLASAAGEAARRVRELSFAVFPHGGRFEVATSTLVSGTGVLVADVAYLADALENTAAAYELVELRAERALAETSGDHGRVAEIDVSIDGLRARWPAASDIADASELAATGRSDEVWRQLSAWGVPIVGLTGALGIGALALVLGARGALRGADAPGRVTRGARLGGSVPAVTLLPQPVGAATGRPAGLADLYARVPTGEARVRIERYTMSDGSRAYAAYIAGTDGSSTWDNTANLALYEGDASTSSAAVAQALEAAGAQRGDTVQVTGYSQGAMVAAHLAASGEYDVPVLATFGSPVAVDVDPATLVVDVRHDDDPIAALAAPPSAAAPGADGGVTIGRVVDPATGPHDVTMPAHDGGAYLETARRADASGDPRLAALEQRLAVYDAAVSVETFAYSAEAVPTPAPTPTPGLDPSLHRPLGSRTGGDVSGGGAG</sequence>
<reference evidence="2 5" key="2">
    <citation type="journal article" date="2018" name="Nat. Biotechnol.">
        <title>A standardized bacterial taxonomy based on genome phylogeny substantially revises the tree of life.</title>
        <authorList>
            <person name="Parks D.H."/>
            <person name="Chuvochina M."/>
            <person name="Waite D.W."/>
            <person name="Rinke C."/>
            <person name="Skarshewski A."/>
            <person name="Chaumeil P.A."/>
            <person name="Hugenholtz P."/>
        </authorList>
    </citation>
    <scope>NUCLEOTIDE SEQUENCE [LARGE SCALE GENOMIC DNA]</scope>
    <source>
        <strain evidence="2">UBA9152</strain>
    </source>
</reference>
<protein>
    <recommendedName>
        <fullName evidence="6">Alpha/beta hydrolase family protein</fullName>
    </recommendedName>
</protein>
<accession>A0A0F0LV70</accession>
<evidence type="ECO:0008006" key="6">
    <source>
        <dbReference type="Google" id="ProtNLM"/>
    </source>
</evidence>
<evidence type="ECO:0000313" key="5">
    <source>
        <dbReference type="Proteomes" id="UP000257479"/>
    </source>
</evidence>
<dbReference type="Proteomes" id="UP000257479">
    <property type="component" value="Unassembled WGS sequence"/>
</dbReference>
<organism evidence="3 4">
    <name type="scientific">Microbacterium ginsengisoli</name>
    <dbReference type="NCBI Taxonomy" id="400772"/>
    <lineage>
        <taxon>Bacteria</taxon>
        <taxon>Bacillati</taxon>
        <taxon>Actinomycetota</taxon>
        <taxon>Actinomycetes</taxon>
        <taxon>Micrococcales</taxon>
        <taxon>Microbacteriaceae</taxon>
        <taxon>Microbacterium</taxon>
    </lineage>
</organism>
<gene>
    <name evidence="2" type="ORF">DCP95_09705</name>
    <name evidence="3" type="ORF">RR49_01080</name>
</gene>
<dbReference type="InterPro" id="IPR029058">
    <property type="entry name" value="AB_hydrolase_fold"/>
</dbReference>
<feature type="compositionally biased region" description="Gly residues" evidence="1">
    <location>
        <begin position="452"/>
        <end position="463"/>
    </location>
</feature>